<dbReference type="RefSeq" id="WP_119924863.1">
    <property type="nucleotide sequence ID" value="NZ_QZEY01000001.1"/>
</dbReference>
<dbReference type="EMBL" id="QZEY01000001">
    <property type="protein sequence ID" value="RJL35890.1"/>
    <property type="molecule type" value="Genomic_DNA"/>
</dbReference>
<dbReference type="Pfam" id="PF13577">
    <property type="entry name" value="SnoaL_4"/>
    <property type="match status" value="1"/>
</dbReference>
<evidence type="ECO:0000259" key="1">
    <source>
        <dbReference type="Pfam" id="PF13577"/>
    </source>
</evidence>
<dbReference type="SUPFAM" id="SSF54427">
    <property type="entry name" value="NTF2-like"/>
    <property type="match status" value="1"/>
</dbReference>
<sequence>MATTRPGDDPAALTELYVEVQRFYARHLQALDRGDVGEWARGFTEDGVFRLPPPHEPLRGRAALAESLGRFMGAAEARGERHRHWHGMLDVRPGPGGTVEARCYALVILSTAEGSRLYRACVCEDVFVREDGDLRVRDRRVTRDDHLG</sequence>
<dbReference type="OrthoDB" id="9130903at2"/>
<evidence type="ECO:0000313" key="2">
    <source>
        <dbReference type="EMBL" id="RJL35890.1"/>
    </source>
</evidence>
<feature type="domain" description="SnoaL-like" evidence="1">
    <location>
        <begin position="15"/>
        <end position="140"/>
    </location>
</feature>
<accession>A0A3A4B5I7</accession>
<dbReference type="InterPro" id="IPR032710">
    <property type="entry name" value="NTF2-like_dom_sf"/>
</dbReference>
<keyword evidence="3" id="KW-1185">Reference proteome</keyword>
<comment type="caution">
    <text evidence="2">The sequence shown here is derived from an EMBL/GenBank/DDBJ whole genome shotgun (WGS) entry which is preliminary data.</text>
</comment>
<dbReference type="Gene3D" id="3.10.450.50">
    <property type="match status" value="1"/>
</dbReference>
<organism evidence="2 3">
    <name type="scientific">Bailinhaonella thermotolerans</name>
    <dbReference type="NCBI Taxonomy" id="1070861"/>
    <lineage>
        <taxon>Bacteria</taxon>
        <taxon>Bacillati</taxon>
        <taxon>Actinomycetota</taxon>
        <taxon>Actinomycetes</taxon>
        <taxon>Streptosporangiales</taxon>
        <taxon>Streptosporangiaceae</taxon>
        <taxon>Bailinhaonella</taxon>
    </lineage>
</organism>
<proteinExistence type="predicted"/>
<evidence type="ECO:0000313" key="3">
    <source>
        <dbReference type="Proteomes" id="UP000265768"/>
    </source>
</evidence>
<dbReference type="InterPro" id="IPR037401">
    <property type="entry name" value="SnoaL-like"/>
</dbReference>
<gene>
    <name evidence="2" type="ORF">D5H75_03725</name>
</gene>
<reference evidence="2 3" key="1">
    <citation type="submission" date="2018-09" db="EMBL/GenBank/DDBJ databases">
        <title>YIM 75507 draft genome.</title>
        <authorList>
            <person name="Tang S."/>
            <person name="Feng Y."/>
        </authorList>
    </citation>
    <scope>NUCLEOTIDE SEQUENCE [LARGE SCALE GENOMIC DNA]</scope>
    <source>
        <strain evidence="2 3">YIM 75507</strain>
    </source>
</reference>
<name>A0A3A4B5I7_9ACTN</name>
<dbReference type="AlphaFoldDB" id="A0A3A4B5I7"/>
<dbReference type="Proteomes" id="UP000265768">
    <property type="component" value="Unassembled WGS sequence"/>
</dbReference>
<dbReference type="CDD" id="cd00531">
    <property type="entry name" value="NTF2_like"/>
    <property type="match status" value="1"/>
</dbReference>
<protein>
    <submittedName>
        <fullName evidence="2">Nuclear transport factor 2 family protein</fullName>
    </submittedName>
</protein>